<comment type="caution">
    <text evidence="1">The sequence shown here is derived from an EMBL/GenBank/DDBJ whole genome shotgun (WGS) entry which is preliminary data.</text>
</comment>
<accession>A0ABX1XIK2</accession>
<dbReference type="RefSeq" id="WP_171635622.1">
    <property type="nucleotide sequence ID" value="NZ_WHNY01000075.1"/>
</dbReference>
<dbReference type="EMBL" id="WHNY01000075">
    <property type="protein sequence ID" value="NOU68350.1"/>
    <property type="molecule type" value="Genomic_DNA"/>
</dbReference>
<name>A0ABX1XIK2_9BACL</name>
<keyword evidence="2" id="KW-1185">Reference proteome</keyword>
<sequence length="206" mass="23913">MSEIEVGLSKFIEFTIKQGPAKLSVVRDVKYQTEYSPATDYWKKLREGIVEMHRNGYSSEYLDHIVESVTDKKKHQYAKAVDEYKKLFKKHEIDFFEPGKAFWAYEDIIVKANPELGLYINGEPHLIKLYLRDDDSRFDKWTTTSVCTLLANSTYSQHFNFENAAYSVVHVKKGKQFSLLKGLVKADNILTLQGEAAHFIDLYKKI</sequence>
<organism evidence="1 2">
    <name type="scientific">Paenibacillus plantarum</name>
    <dbReference type="NCBI Taxonomy" id="2654975"/>
    <lineage>
        <taxon>Bacteria</taxon>
        <taxon>Bacillati</taxon>
        <taxon>Bacillota</taxon>
        <taxon>Bacilli</taxon>
        <taxon>Bacillales</taxon>
        <taxon>Paenibacillaceae</taxon>
        <taxon>Paenibacillus</taxon>
    </lineage>
</organism>
<proteinExistence type="predicted"/>
<dbReference type="Proteomes" id="UP000653578">
    <property type="component" value="Unassembled WGS sequence"/>
</dbReference>
<evidence type="ECO:0000313" key="1">
    <source>
        <dbReference type="EMBL" id="NOU68350.1"/>
    </source>
</evidence>
<protein>
    <submittedName>
        <fullName evidence="1">Uncharacterized protein</fullName>
    </submittedName>
</protein>
<gene>
    <name evidence="1" type="ORF">GC096_30445</name>
</gene>
<evidence type="ECO:0000313" key="2">
    <source>
        <dbReference type="Proteomes" id="UP000653578"/>
    </source>
</evidence>
<reference evidence="1 2" key="1">
    <citation type="submission" date="2019-10" db="EMBL/GenBank/DDBJ databases">
        <title>Description of Paenibacillus humi sp. nov.</title>
        <authorList>
            <person name="Carlier A."/>
            <person name="Qi S."/>
        </authorList>
    </citation>
    <scope>NUCLEOTIDE SEQUENCE [LARGE SCALE GENOMIC DNA]</scope>
    <source>
        <strain evidence="1 2">LMG 31461</strain>
    </source>
</reference>